<dbReference type="EMBL" id="WSFO01000276">
    <property type="protein sequence ID" value="KAE9622342.1"/>
    <property type="molecule type" value="Genomic_DNA"/>
</dbReference>
<dbReference type="RefSeq" id="WP_209120955.1">
    <property type="nucleotide sequence ID" value="NZ_WSFO01000276.1"/>
</dbReference>
<proteinExistence type="predicted"/>
<protein>
    <submittedName>
        <fullName evidence="3">Uncharacterized protein</fullName>
    </submittedName>
</protein>
<feature type="domain" description="YgxA-like helix-turn-helix" evidence="1">
    <location>
        <begin position="103"/>
        <end position="155"/>
    </location>
</feature>
<evidence type="ECO:0000313" key="4">
    <source>
        <dbReference type="Proteomes" id="UP000441586"/>
    </source>
</evidence>
<gene>
    <name evidence="3" type="ORF">GP644_24595</name>
</gene>
<dbReference type="Proteomes" id="UP000441586">
    <property type="component" value="Unassembled WGS sequence"/>
</dbReference>
<feature type="non-terminal residue" evidence="3">
    <location>
        <position position="156"/>
    </location>
</feature>
<dbReference type="AlphaFoldDB" id="A0A6A4RBG1"/>
<dbReference type="InterPro" id="IPR041143">
    <property type="entry name" value="YgxA_HTH"/>
</dbReference>
<evidence type="ECO:0000259" key="2">
    <source>
        <dbReference type="Pfam" id="PF22339"/>
    </source>
</evidence>
<sequence>MTIQFTKLIRRFEEGKALFENDLLLDAYSNMMHALHHLARLSVIRFGYYPEMNVWEQVRHIDPQTFRLYQELLNSEETLKKRIELLIIATDFAIHSVTEVGTQHFLSIVASGISTLSEFMKNEEVKDYRIDIELLVRRLVENGFLIYKKKATNMQG</sequence>
<feature type="domain" description="YgxA-like substrate binding" evidence="2">
    <location>
        <begin position="1"/>
        <end position="96"/>
    </location>
</feature>
<dbReference type="Pfam" id="PF18576">
    <property type="entry name" value="HTH_52"/>
    <property type="match status" value="1"/>
</dbReference>
<evidence type="ECO:0000259" key="1">
    <source>
        <dbReference type="Pfam" id="PF18576"/>
    </source>
</evidence>
<name>A0A6A4RBG1_9RHOB</name>
<accession>A0A6A4RBG1</accession>
<evidence type="ECO:0000313" key="3">
    <source>
        <dbReference type="EMBL" id="KAE9622342.1"/>
    </source>
</evidence>
<dbReference type="Gene3D" id="1.20.120.330">
    <property type="entry name" value="Nucleotidyltransferases domain 2"/>
    <property type="match status" value="1"/>
</dbReference>
<dbReference type="InterPro" id="IPR054515">
    <property type="entry name" value="YgxA-like_substrate-bd"/>
</dbReference>
<organism evidence="3 4">
    <name type="scientific">Parasedimentitalea maritima</name>
    <dbReference type="NCBI Taxonomy" id="2578117"/>
    <lineage>
        <taxon>Bacteria</taxon>
        <taxon>Pseudomonadati</taxon>
        <taxon>Pseudomonadota</taxon>
        <taxon>Alphaproteobacteria</taxon>
        <taxon>Rhodobacterales</taxon>
        <taxon>Paracoccaceae</taxon>
        <taxon>Parasedimentitalea</taxon>
    </lineage>
</organism>
<comment type="caution">
    <text evidence="3">The sequence shown here is derived from an EMBL/GenBank/DDBJ whole genome shotgun (WGS) entry which is preliminary data.</text>
</comment>
<reference evidence="3 4" key="1">
    <citation type="submission" date="2019-12" db="EMBL/GenBank/DDBJ databases">
        <authorList>
            <person name="Zhang Y.-J."/>
        </authorList>
    </citation>
    <scope>NUCLEOTIDE SEQUENCE [LARGE SCALE GENOMIC DNA]</scope>
    <source>
        <strain evidence="3 4">H18S-6</strain>
    </source>
</reference>
<dbReference type="Pfam" id="PF22339">
    <property type="entry name" value="YgxA-like_sub_bind"/>
    <property type="match status" value="1"/>
</dbReference>